<dbReference type="AlphaFoldDB" id="A0A1S2XJ43"/>
<dbReference type="GeneID" id="101512255"/>
<dbReference type="STRING" id="3827.A0A1S2XJ43"/>
<dbReference type="PaxDb" id="3827-XP_004488992.1"/>
<keyword evidence="7" id="KW-0812">Transmembrane</keyword>
<keyword evidence="6" id="KW-0503">Monooxygenase</keyword>
<dbReference type="Gene3D" id="1.10.630.10">
    <property type="entry name" value="Cytochrome P450"/>
    <property type="match status" value="1"/>
</dbReference>
<dbReference type="InterPro" id="IPR002401">
    <property type="entry name" value="Cyt_P450_E_grp-I"/>
</dbReference>
<dbReference type="Pfam" id="PF00067">
    <property type="entry name" value="p450"/>
    <property type="match status" value="1"/>
</dbReference>
<keyword evidence="7" id="KW-1133">Transmembrane helix</keyword>
<reference evidence="9" key="2">
    <citation type="submission" date="2025-08" db="UniProtKB">
        <authorList>
            <consortium name="RefSeq"/>
        </authorList>
    </citation>
    <scope>IDENTIFICATION</scope>
    <source>
        <tissue evidence="9">Etiolated seedlings</tissue>
    </source>
</reference>
<reference evidence="8" key="1">
    <citation type="journal article" date="2013" name="Nat. Biotechnol.">
        <title>Draft genome sequence of chickpea (Cicer arietinum) provides a resource for trait improvement.</title>
        <authorList>
            <person name="Varshney R.K."/>
            <person name="Song C."/>
            <person name="Saxena R.K."/>
            <person name="Azam S."/>
            <person name="Yu S."/>
            <person name="Sharpe A.G."/>
            <person name="Cannon S."/>
            <person name="Baek J."/>
            <person name="Rosen B.D."/>
            <person name="Tar'an B."/>
            <person name="Millan T."/>
            <person name="Zhang X."/>
            <person name="Ramsay L.D."/>
            <person name="Iwata A."/>
            <person name="Wang Y."/>
            <person name="Nelson W."/>
            <person name="Farmer A.D."/>
            <person name="Gaur P.M."/>
            <person name="Soderlund C."/>
            <person name="Penmetsa R.V."/>
            <person name="Xu C."/>
            <person name="Bharti A.K."/>
            <person name="He W."/>
            <person name="Winter P."/>
            <person name="Zhao S."/>
            <person name="Hane J.K."/>
            <person name="Carrasquilla-Garcia N."/>
            <person name="Condie J.A."/>
            <person name="Upadhyaya H.D."/>
            <person name="Luo M.C."/>
            <person name="Thudi M."/>
            <person name="Gowda C.L."/>
            <person name="Singh N.P."/>
            <person name="Lichtenzveig J."/>
            <person name="Gali K.K."/>
            <person name="Rubio J."/>
            <person name="Nadarajan N."/>
            <person name="Dolezel J."/>
            <person name="Bansal K.C."/>
            <person name="Xu X."/>
            <person name="Edwards D."/>
            <person name="Zhang G."/>
            <person name="Kahl G."/>
            <person name="Gil J."/>
            <person name="Singh K.B."/>
            <person name="Datta S.K."/>
            <person name="Jackson S.A."/>
            <person name="Wang J."/>
            <person name="Cook D.R."/>
        </authorList>
    </citation>
    <scope>NUCLEOTIDE SEQUENCE [LARGE SCALE GENOMIC DNA]</scope>
    <source>
        <strain evidence="8">cv. CDC Frontier</strain>
    </source>
</reference>
<keyword evidence="3 6" id="KW-0560">Oxidoreductase</keyword>
<keyword evidence="5 6" id="KW-0349">Heme</keyword>
<dbReference type="PANTHER" id="PTHR47950:SF48">
    <property type="entry name" value="CYTOCHROME P450 FAMILY PROTEIN, EXPRESSED"/>
    <property type="match status" value="1"/>
</dbReference>
<dbReference type="PRINTS" id="PR00385">
    <property type="entry name" value="P450"/>
</dbReference>
<dbReference type="InterPro" id="IPR017972">
    <property type="entry name" value="Cyt_P450_CS"/>
</dbReference>
<evidence type="ECO:0000256" key="1">
    <source>
        <dbReference type="ARBA" id="ARBA00010617"/>
    </source>
</evidence>
<comment type="cofactor">
    <cofactor evidence="5">
        <name>heme</name>
        <dbReference type="ChEBI" id="CHEBI:30413"/>
    </cofactor>
</comment>
<evidence type="ECO:0000313" key="9">
    <source>
        <dbReference type="RefSeq" id="XP_004488992.1"/>
    </source>
</evidence>
<organism evidence="8 9">
    <name type="scientific">Cicer arietinum</name>
    <name type="common">Chickpea</name>
    <name type="synonym">Garbanzo</name>
    <dbReference type="NCBI Taxonomy" id="3827"/>
    <lineage>
        <taxon>Eukaryota</taxon>
        <taxon>Viridiplantae</taxon>
        <taxon>Streptophyta</taxon>
        <taxon>Embryophyta</taxon>
        <taxon>Tracheophyta</taxon>
        <taxon>Spermatophyta</taxon>
        <taxon>Magnoliopsida</taxon>
        <taxon>eudicotyledons</taxon>
        <taxon>Gunneridae</taxon>
        <taxon>Pentapetalae</taxon>
        <taxon>rosids</taxon>
        <taxon>fabids</taxon>
        <taxon>Fabales</taxon>
        <taxon>Fabaceae</taxon>
        <taxon>Papilionoideae</taxon>
        <taxon>50 kb inversion clade</taxon>
        <taxon>NPAAA clade</taxon>
        <taxon>Hologalegina</taxon>
        <taxon>IRL clade</taxon>
        <taxon>Cicereae</taxon>
        <taxon>Cicer</taxon>
    </lineage>
</organism>
<evidence type="ECO:0000313" key="8">
    <source>
        <dbReference type="Proteomes" id="UP000087171"/>
    </source>
</evidence>
<dbReference type="GO" id="GO:0004497">
    <property type="term" value="F:monooxygenase activity"/>
    <property type="evidence" value="ECO:0007669"/>
    <property type="project" value="UniProtKB-KW"/>
</dbReference>
<dbReference type="GO" id="GO:0005506">
    <property type="term" value="F:iron ion binding"/>
    <property type="evidence" value="ECO:0007669"/>
    <property type="project" value="InterPro"/>
</dbReference>
<dbReference type="SUPFAM" id="SSF48264">
    <property type="entry name" value="Cytochrome P450"/>
    <property type="match status" value="1"/>
</dbReference>
<keyword evidence="8" id="KW-1185">Reference proteome</keyword>
<evidence type="ECO:0000256" key="7">
    <source>
        <dbReference type="SAM" id="Phobius"/>
    </source>
</evidence>
<feature type="binding site" description="axial binding residue" evidence="5">
    <location>
        <position position="453"/>
    </location>
    <ligand>
        <name>heme</name>
        <dbReference type="ChEBI" id="CHEBI:30413"/>
    </ligand>
    <ligandPart>
        <name>Fe</name>
        <dbReference type="ChEBI" id="CHEBI:18248"/>
    </ligandPart>
</feature>
<dbReference type="GO" id="GO:0020037">
    <property type="term" value="F:heme binding"/>
    <property type="evidence" value="ECO:0007669"/>
    <property type="project" value="InterPro"/>
</dbReference>
<accession>A0A1S2XJ43</accession>
<keyword evidence="4 5" id="KW-0408">Iron</keyword>
<gene>
    <name evidence="9" type="primary">LOC101512255</name>
</gene>
<dbReference type="RefSeq" id="XP_004488992.1">
    <property type="nucleotide sequence ID" value="XM_004488935.3"/>
</dbReference>
<proteinExistence type="inferred from homology"/>
<dbReference type="KEGG" id="cam:101512255"/>
<keyword evidence="7" id="KW-0472">Membrane</keyword>
<dbReference type="InterPro" id="IPR036396">
    <property type="entry name" value="Cyt_P450_sf"/>
</dbReference>
<protein>
    <submittedName>
        <fullName evidence="9">Geraniol 8-hydroxylase-like</fullName>
    </submittedName>
</protein>
<dbReference type="Proteomes" id="UP000087171">
    <property type="component" value="Chromosome Ca1"/>
</dbReference>
<evidence type="ECO:0000256" key="3">
    <source>
        <dbReference type="ARBA" id="ARBA00023002"/>
    </source>
</evidence>
<evidence type="ECO:0000256" key="4">
    <source>
        <dbReference type="ARBA" id="ARBA00023004"/>
    </source>
</evidence>
<comment type="similarity">
    <text evidence="1 6">Belongs to the cytochrome P450 family.</text>
</comment>
<evidence type="ECO:0000256" key="6">
    <source>
        <dbReference type="RuleBase" id="RU000461"/>
    </source>
</evidence>
<dbReference type="CDD" id="cd11073">
    <property type="entry name" value="CYP76-like"/>
    <property type="match status" value="1"/>
</dbReference>
<sequence length="503" mass="57229">MHIYLSQLSPQMYFATTMLFLILTYIAINFLSQYYANRIKKQKYNLPPGPSPFTIMLNVFELGKKPQYSLAKFSKIYGPIMHLKLGQLTTVVISSAEIAQEVLQTYDHFFSDRTIPQAVAVLSHDHFSLPFIPVNDLWRDLRKICKNQLFSAKTLDVSHELRRKKLQELLSDIDKSSLSGEAVDIGKAAFKTSLNFLSNTFFSMDFVNSAGETDEYKGIIENLVTAIGTPNLVDFFPILKMVDPQGIRGISSTYVEKLLDILDSYIIKRLKLREEENHVTNDDMLDNLLNVSQENCQKMDNTKIKHLFLDLFVAGTDTTSYTIERAMAELVHNQHAMSKAKEELDQIIGIGNTIEESDIIRLPYLQAIVKETLRLHPSAPLLLPRKAKTNVTIHGYTIPQGAQILVNQWAMGRNPKIWVNPTLFSPERFLGSEINFKGQNFQLTPFGSGRRICPGMPLAIRMLHTMLGSLINSFDWKLESGDRDIDQPLRAIPFRVNKVYHAI</sequence>
<dbReference type="InterPro" id="IPR001128">
    <property type="entry name" value="Cyt_P450"/>
</dbReference>
<dbReference type="GO" id="GO:0016705">
    <property type="term" value="F:oxidoreductase activity, acting on paired donors, with incorporation or reduction of molecular oxygen"/>
    <property type="evidence" value="ECO:0007669"/>
    <property type="project" value="InterPro"/>
</dbReference>
<feature type="transmembrane region" description="Helical" evidence="7">
    <location>
        <begin position="12"/>
        <end position="31"/>
    </location>
</feature>
<dbReference type="eggNOG" id="KOG0156">
    <property type="taxonomic scope" value="Eukaryota"/>
</dbReference>
<dbReference type="PRINTS" id="PR00463">
    <property type="entry name" value="EP450I"/>
</dbReference>
<name>A0A1S2XJ43_CICAR</name>
<evidence type="ECO:0000256" key="5">
    <source>
        <dbReference type="PIRSR" id="PIRSR602401-1"/>
    </source>
</evidence>
<dbReference type="FunFam" id="1.10.630.10:FF:000007">
    <property type="entry name" value="Cytochrome P450 76C4"/>
    <property type="match status" value="1"/>
</dbReference>
<dbReference type="PROSITE" id="PS00086">
    <property type="entry name" value="CYTOCHROME_P450"/>
    <property type="match status" value="1"/>
</dbReference>
<keyword evidence="2 5" id="KW-0479">Metal-binding</keyword>
<dbReference type="OrthoDB" id="2789670at2759"/>
<dbReference type="PANTHER" id="PTHR47950">
    <property type="entry name" value="CYTOCHROME P450, FAMILY 76, SUBFAMILY C, POLYPEPTIDE 5-RELATED"/>
    <property type="match status" value="1"/>
</dbReference>
<evidence type="ECO:0000256" key="2">
    <source>
        <dbReference type="ARBA" id="ARBA00022723"/>
    </source>
</evidence>